<organism evidence="2 3">
    <name type="scientific">Luteipulveratus flavus</name>
    <dbReference type="NCBI Taxonomy" id="3031728"/>
    <lineage>
        <taxon>Bacteria</taxon>
        <taxon>Bacillati</taxon>
        <taxon>Actinomycetota</taxon>
        <taxon>Actinomycetes</taxon>
        <taxon>Micrococcales</taxon>
        <taxon>Dermacoccaceae</taxon>
        <taxon>Luteipulveratus</taxon>
    </lineage>
</organism>
<evidence type="ECO:0000313" key="3">
    <source>
        <dbReference type="Proteomes" id="UP001528912"/>
    </source>
</evidence>
<comment type="caution">
    <text evidence="2">The sequence shown here is derived from an EMBL/GenBank/DDBJ whole genome shotgun (WGS) entry which is preliminary data.</text>
</comment>
<proteinExistence type="predicted"/>
<gene>
    <name evidence="2" type="ORF">P4R38_10515</name>
</gene>
<evidence type="ECO:0000313" key="2">
    <source>
        <dbReference type="EMBL" id="MDF8264677.1"/>
    </source>
</evidence>
<dbReference type="Gene3D" id="3.40.50.12780">
    <property type="entry name" value="N-terminal domain of ligase-like"/>
    <property type="match status" value="1"/>
</dbReference>
<dbReference type="PANTHER" id="PTHR36932:SF1">
    <property type="entry name" value="CAPSULAR POLYSACCHARIDE BIOSYNTHESIS PROTEIN"/>
    <property type="match status" value="1"/>
</dbReference>
<feature type="region of interest" description="Disordered" evidence="1">
    <location>
        <begin position="440"/>
        <end position="460"/>
    </location>
</feature>
<accession>A0ABT6C8N7</accession>
<dbReference type="Proteomes" id="UP001528912">
    <property type="component" value="Unassembled WGS sequence"/>
</dbReference>
<keyword evidence="3" id="KW-1185">Reference proteome</keyword>
<dbReference type="InterPro" id="IPR042099">
    <property type="entry name" value="ANL_N_sf"/>
</dbReference>
<dbReference type="InterPro" id="IPR053158">
    <property type="entry name" value="CapK_Type1_Caps_Biosynth"/>
</dbReference>
<reference evidence="2 3" key="1">
    <citation type="submission" date="2023-03" db="EMBL/GenBank/DDBJ databases">
        <title>YIM 133296 draft genome.</title>
        <authorList>
            <person name="Xiong L."/>
        </authorList>
    </citation>
    <scope>NUCLEOTIDE SEQUENCE [LARGE SCALE GENOMIC DNA]</scope>
    <source>
        <strain evidence="2 3">YIM 133296</strain>
    </source>
</reference>
<evidence type="ECO:0000256" key="1">
    <source>
        <dbReference type="SAM" id="MobiDB-lite"/>
    </source>
</evidence>
<name>A0ABT6C8N7_9MICO</name>
<feature type="region of interest" description="Disordered" evidence="1">
    <location>
        <begin position="1"/>
        <end position="35"/>
    </location>
</feature>
<dbReference type="SUPFAM" id="SSF56801">
    <property type="entry name" value="Acetyl-CoA synthetase-like"/>
    <property type="match status" value="1"/>
</dbReference>
<protein>
    <recommendedName>
        <fullName evidence="4">CoF synthetase</fullName>
    </recommendedName>
</protein>
<dbReference type="EMBL" id="JAROAV010000028">
    <property type="protein sequence ID" value="MDF8264677.1"/>
    <property type="molecule type" value="Genomic_DNA"/>
</dbReference>
<evidence type="ECO:0008006" key="4">
    <source>
        <dbReference type="Google" id="ProtNLM"/>
    </source>
</evidence>
<sequence length="460" mass="49958">MSERRTPDVLPGYEPLGAAVRTDDERWPTASPDGRRRLDGLRCHPSAPVWTHECGDLLTPEDHAALDAWTDGLATDPPAGDDGPPPAVLERLDRLLAVVPFYRRLGVDRWEQLPTISRADLARAVADFVPVDADLSRVVQGTSSGSTGSALVIPWHPLDIARDLPLLEHLLSRCGITWPRDPSRLGLLNVVHQEQAFTYASTMTWRDEQLMSRVNLHPSAWTDLDHRAAFLSEVNPQVVSGSALTLMDYVDLGLPVTPLAFVSGAVDLSPAARSYVESRSGTTVLDLYGLRETGPVAAAYGSREGHHLLPRTIHVEVVDDAGRSLADGSAGEIVVTSLENPYLPLLRYRTGDRGALTGAGRDRRIVGLEGRAAVRFVTGDGRTVQSVELTQRLQQHGVRAWAVRQRADGSVLARCLGGNHPALREAFDRLLQQPVEVEPVSGPVALGPGKPRRFASELGQ</sequence>
<feature type="compositionally biased region" description="Basic and acidic residues" evidence="1">
    <location>
        <begin position="21"/>
        <end position="35"/>
    </location>
</feature>
<dbReference type="RefSeq" id="WP_277192094.1">
    <property type="nucleotide sequence ID" value="NZ_JAROAV010000028.1"/>
</dbReference>
<dbReference type="PANTHER" id="PTHR36932">
    <property type="entry name" value="CAPSULAR POLYSACCHARIDE BIOSYNTHESIS PROTEIN"/>
    <property type="match status" value="1"/>
</dbReference>